<dbReference type="Proteomes" id="UP000187455">
    <property type="component" value="Unassembled WGS sequence"/>
</dbReference>
<name>A0A1R0H5P8_9FUNG</name>
<feature type="compositionally biased region" description="Low complexity" evidence="1">
    <location>
        <begin position="19"/>
        <end position="30"/>
    </location>
</feature>
<comment type="caution">
    <text evidence="3">The sequence shown here is derived from an EMBL/GenBank/DDBJ whole genome shotgun (WGS) entry which is preliminary data.</text>
</comment>
<dbReference type="EMBL" id="LSSL01000506">
    <property type="protein sequence ID" value="OLY84411.1"/>
    <property type="molecule type" value="Genomic_DNA"/>
</dbReference>
<protein>
    <submittedName>
        <fullName evidence="3">Uncharacterized protein</fullName>
    </submittedName>
</protein>
<feature type="compositionally biased region" description="Polar residues" evidence="1">
    <location>
        <begin position="31"/>
        <end position="43"/>
    </location>
</feature>
<evidence type="ECO:0000313" key="4">
    <source>
        <dbReference type="Proteomes" id="UP000187455"/>
    </source>
</evidence>
<proteinExistence type="predicted"/>
<reference evidence="3 4" key="1">
    <citation type="journal article" date="2016" name="Mol. Biol. Evol.">
        <title>Genome-Wide Survey of Gut Fungi (Harpellales) Reveals the First Horizontally Transferred Ubiquitin Gene from a Mosquito Host.</title>
        <authorList>
            <person name="Wang Y."/>
            <person name="White M.M."/>
            <person name="Kvist S."/>
            <person name="Moncalvo J.M."/>
        </authorList>
    </citation>
    <scope>NUCLEOTIDE SEQUENCE [LARGE SCALE GENOMIC DNA]</scope>
    <source>
        <strain evidence="3 4">ALG-7-W6</strain>
    </source>
</reference>
<evidence type="ECO:0000256" key="1">
    <source>
        <dbReference type="SAM" id="MobiDB-lite"/>
    </source>
</evidence>
<accession>A0A1R0H5P8</accession>
<sequence>MDFKSKIKSFGLSEKNQFSLSGGSNSRSNNTMPNSNSKSTSQPVYKNNRYVYYSTPGRDGLANITFPLEFSSSNNELKEKSNLVDPTPSNVFNIDCGINPEESISNLSKASMYHDRTRSADWANFTSDRHHNQKKRGDNNLLHSTAGTNIPKINLFLRPKLDDDNFDFSSQTIGQNPFEKSIENQKDYHLISDFGSNFKGHKGSFSLVENDILHEDWPLSQINDMQTNNRNSPISTNVPDKFESSICDLKRNLEYIDFDHLETTEKSLNQDINIPLVDLESHSLSSNHSDTVNGDVTVASSNRLSDSTIKNDQMASGFKMKRNKRISKKDRVGESRIIKESESVVLSCLWQSQDVVEYSIEKKAFLIGWYDLIPFIISVVALQIVSISKL</sequence>
<organism evidence="3 4">
    <name type="scientific">Smittium mucronatum</name>
    <dbReference type="NCBI Taxonomy" id="133383"/>
    <lineage>
        <taxon>Eukaryota</taxon>
        <taxon>Fungi</taxon>
        <taxon>Fungi incertae sedis</taxon>
        <taxon>Zoopagomycota</taxon>
        <taxon>Kickxellomycotina</taxon>
        <taxon>Harpellomycetes</taxon>
        <taxon>Harpellales</taxon>
        <taxon>Legeriomycetaceae</taxon>
        <taxon>Smittium</taxon>
    </lineage>
</organism>
<feature type="region of interest" description="Disordered" evidence="1">
    <location>
        <begin position="17"/>
        <end position="43"/>
    </location>
</feature>
<keyword evidence="2" id="KW-0812">Transmembrane</keyword>
<keyword evidence="2" id="KW-0472">Membrane</keyword>
<keyword evidence="4" id="KW-1185">Reference proteome</keyword>
<evidence type="ECO:0000256" key="2">
    <source>
        <dbReference type="SAM" id="Phobius"/>
    </source>
</evidence>
<keyword evidence="2" id="KW-1133">Transmembrane helix</keyword>
<dbReference type="AlphaFoldDB" id="A0A1R0H5P8"/>
<feature type="transmembrane region" description="Helical" evidence="2">
    <location>
        <begin position="367"/>
        <end position="387"/>
    </location>
</feature>
<gene>
    <name evidence="3" type="ORF">AYI68_g1428</name>
</gene>
<evidence type="ECO:0000313" key="3">
    <source>
        <dbReference type="EMBL" id="OLY84411.1"/>
    </source>
</evidence>